<dbReference type="Gene3D" id="1.50.10.10">
    <property type="match status" value="1"/>
</dbReference>
<evidence type="ECO:0000313" key="9">
    <source>
        <dbReference type="Proteomes" id="UP000299011"/>
    </source>
</evidence>
<geneLocation type="plasmid" evidence="2 6">
    <name>pHM300</name>
</geneLocation>
<evidence type="ECO:0000313" key="5">
    <source>
        <dbReference type="EMBL" id="QCQ77127.1"/>
    </source>
</evidence>
<dbReference type="EMBL" id="CP001870">
    <property type="protein sequence ID" value="AFK20951.1"/>
    <property type="molecule type" value="Genomic_DNA"/>
</dbReference>
<dbReference type="Proteomes" id="UP000011603">
    <property type="component" value="Unassembled WGS sequence"/>
</dbReference>
<reference evidence="4 7" key="3">
    <citation type="journal article" date="2014" name="PLoS Genet.">
        <title>Phylogenetically driven sequencing of extremely halophilic archaea reveals strategies for static and dynamic osmo-response.</title>
        <authorList>
            <person name="Becker E.A."/>
            <person name="Seitzer P.M."/>
            <person name="Tritt A."/>
            <person name="Larsen D."/>
            <person name="Krusor M."/>
            <person name="Yao A.I."/>
            <person name="Wu D."/>
            <person name="Madern D."/>
            <person name="Eisen J.A."/>
            <person name="Darling A.E."/>
            <person name="Facciotti M.T."/>
        </authorList>
    </citation>
    <scope>NUCLEOTIDE SEQUENCE [LARGE SCALE GENOMIC DNA]</scope>
    <source>
        <strain evidence="4">ATCC 33500</strain>
        <strain evidence="7">ATCC 33500 / DSM 1411 / JCM 8866 / NBRC 14739 / NCIMB 2177 / R-4</strain>
    </source>
</reference>
<dbReference type="RefSeq" id="WP_004056313.1">
    <property type="nucleotide sequence ID" value="NC_017943.1"/>
</dbReference>
<keyword evidence="7" id="KW-1185">Reference proteome</keyword>
<accession>I3R9P1</accession>
<dbReference type="Pfam" id="PF05147">
    <property type="entry name" value="LANC_like"/>
    <property type="match status" value="1"/>
</dbReference>
<dbReference type="CDD" id="cd04792">
    <property type="entry name" value="LanM-like"/>
    <property type="match status" value="1"/>
</dbReference>
<reference evidence="2" key="5">
    <citation type="submission" date="2014-05" db="EMBL/GenBank/DDBJ databases">
        <authorList>
            <person name="Wang L."/>
            <person name="Yang H."/>
            <person name="Xiang H."/>
        </authorList>
    </citation>
    <scope>NUCLEOTIDE SEQUENCE</scope>
    <source>
        <strain evidence="2">CGMCC 1.2087</strain>
        <plasmid evidence="2">pHM300</plasmid>
    </source>
</reference>
<dbReference type="EMBL" id="AOLO01000001">
    <property type="protein sequence ID" value="EMA05261.1"/>
    <property type="molecule type" value="Genomic_DNA"/>
</dbReference>
<dbReference type="NCBIfam" id="TIGR03897">
    <property type="entry name" value="lanti_2_LanM"/>
    <property type="match status" value="1"/>
</dbReference>
<dbReference type="OrthoDB" id="271351at2157"/>
<dbReference type="Proteomes" id="UP000299011">
    <property type="component" value="Plasmid pHME322"/>
</dbReference>
<dbReference type="Proteomes" id="UP000006469">
    <property type="component" value="Plasmid pHM300"/>
</dbReference>
<evidence type="ECO:0000313" key="8">
    <source>
        <dbReference type="Proteomes" id="UP000027075"/>
    </source>
</evidence>
<dbReference type="PIRSF" id="PIRSF037228">
    <property type="entry name" value="Lant_mod_RumM"/>
    <property type="match status" value="1"/>
</dbReference>
<dbReference type="GO" id="GO:0031179">
    <property type="term" value="P:peptide modification"/>
    <property type="evidence" value="ECO:0007669"/>
    <property type="project" value="InterPro"/>
</dbReference>
<dbReference type="Proteomes" id="UP000027075">
    <property type="component" value="Plasmid HMPLAS2"/>
</dbReference>
<dbReference type="SMART" id="SM01260">
    <property type="entry name" value="LANC_like"/>
    <property type="match status" value="1"/>
</dbReference>
<dbReference type="KEGG" id="hme:HFX_5116"/>
<dbReference type="SUPFAM" id="SSF158745">
    <property type="entry name" value="LanC-like"/>
    <property type="match status" value="1"/>
</dbReference>
<dbReference type="PATRIC" id="fig|523841.21.peg.124"/>
<gene>
    <name evidence="5" type="primary">lanM</name>
    <name evidence="2" type="ordered locus">HFX_5116</name>
    <name evidence="3" type="ORF">BM92_18430</name>
    <name evidence="4" type="ORF">C439_00640</name>
    <name evidence="5" type="ORF">E6P09_17495</name>
</gene>
<reference evidence="2" key="1">
    <citation type="journal article" date="2012" name="Appl. Environ. Microbiol.">
        <title>Identification of the haloarchaeal phasin (PhaP) that functions in polyhydroxyalkanoate accumulation and granule formation in Haloferax mediterranei.</title>
        <authorList>
            <person name="Cai S."/>
            <person name="Cai L."/>
            <person name="Liu H."/>
            <person name="Liu X."/>
            <person name="Han J."/>
            <person name="Zhou J."/>
            <person name="Xiang H."/>
        </authorList>
    </citation>
    <scope>NUCLEOTIDE SEQUENCE</scope>
    <source>
        <strain evidence="2">CGMCC 1.2087</strain>
    </source>
</reference>
<dbReference type="InterPro" id="IPR007822">
    <property type="entry name" value="LANC-like"/>
</dbReference>
<dbReference type="InterPro" id="IPR017146">
    <property type="entry name" value="Lanti_2_LanM"/>
</dbReference>
<dbReference type="InterPro" id="IPR012341">
    <property type="entry name" value="6hp_glycosidase-like_sf"/>
</dbReference>
<reference evidence="2 6" key="2">
    <citation type="journal article" date="2012" name="J. Bacteriol.">
        <title>Complete genome sequence of the metabolically versatile halophilic archaeon Haloferax mediterranei, a poly(3-hydroxybutyrate-co-3-hydroxyvalerate) producer.</title>
        <authorList>
            <person name="Han J."/>
            <person name="Zhang F."/>
            <person name="Hou J."/>
            <person name="Liu X."/>
            <person name="Li M."/>
            <person name="Liu H."/>
            <person name="Cai L."/>
            <person name="Zhang B."/>
            <person name="Chen Y."/>
            <person name="Zhou J."/>
            <person name="Hu S."/>
            <person name="Xiang H."/>
        </authorList>
    </citation>
    <scope>NUCLEOTIDE SEQUENCE [LARGE SCALE GENOMIC DNA]</scope>
    <source>
        <strain evidence="6">ATCC 33500 / DSM 1411 / JCM 8866 / NBRC 14739 / NCIMB 2177 / R-4</strain>
        <strain evidence="2">CGMCC 1.2087</strain>
        <plasmid evidence="6">pHM300</plasmid>
    </source>
</reference>
<dbReference type="AlphaFoldDB" id="I3R9P1"/>
<keyword evidence="2" id="KW-0614">Plasmid</keyword>
<geneLocation type="plasmid" evidence="5 9">
    <name>pHME322</name>
</geneLocation>
<evidence type="ECO:0000313" key="7">
    <source>
        <dbReference type="Proteomes" id="UP000011603"/>
    </source>
</evidence>
<dbReference type="EMBL" id="CP039141">
    <property type="protein sequence ID" value="QCQ77127.1"/>
    <property type="molecule type" value="Genomic_DNA"/>
</dbReference>
<dbReference type="InterPro" id="IPR025410">
    <property type="entry name" value="Lant_dehyd"/>
</dbReference>
<reference evidence="3 8" key="4">
    <citation type="submission" date="2014-04" db="EMBL/GenBank/DDBJ databases">
        <title>Transcriptional profiles of Haloferax mediterranei on the basis of nitrogen availability.</title>
        <authorList>
            <person name="Bautista V."/>
        </authorList>
    </citation>
    <scope>NUCLEOTIDE SEQUENCE [LARGE SCALE GENOMIC DNA]</scope>
    <source>
        <strain evidence="3">ATCC 33500</strain>
        <strain evidence="8">ATCC 33500 / DSM 1411 / JCM 8866 / NBRC 14739 / NCIMB 2177 / R-4</strain>
        <plasmid evidence="3">HMPLAS2</plasmid>
        <plasmid evidence="8">Plasmid HMPLAS2</plasmid>
    </source>
</reference>
<geneLocation type="plasmid" evidence="3 8">
    <name>HMPLAS2</name>
</geneLocation>
<evidence type="ECO:0000313" key="4">
    <source>
        <dbReference type="EMBL" id="EMA05261.1"/>
    </source>
</evidence>
<evidence type="ECO:0000313" key="2">
    <source>
        <dbReference type="EMBL" id="AFK20951.1"/>
    </source>
</evidence>
<evidence type="ECO:0000313" key="6">
    <source>
        <dbReference type="Proteomes" id="UP000006469"/>
    </source>
</evidence>
<dbReference type="HOGENOM" id="CLU_009398_0_0_2"/>
<protein>
    <submittedName>
        <fullName evidence="3">Lanthionine synthetase</fullName>
    </submittedName>
    <submittedName>
        <fullName evidence="2">Lantibiotic modifying enzyme</fullName>
    </submittedName>
    <submittedName>
        <fullName evidence="5">Type 2 lantipeptide synthetase LanM</fullName>
    </submittedName>
</protein>
<organism evidence="2 6">
    <name type="scientific">Haloferax mediterranei (strain ATCC 33500 / DSM 1411 / JCM 8866 / NBRC 14739 / NCIMB 2177 / R-4)</name>
    <name type="common">Halobacterium mediterranei</name>
    <dbReference type="NCBI Taxonomy" id="523841"/>
    <lineage>
        <taxon>Archaea</taxon>
        <taxon>Methanobacteriati</taxon>
        <taxon>Methanobacteriota</taxon>
        <taxon>Stenosarchaea group</taxon>
        <taxon>Halobacteria</taxon>
        <taxon>Halobacteriales</taxon>
        <taxon>Haloferacaceae</taxon>
        <taxon>Haloferax</taxon>
    </lineage>
</organism>
<evidence type="ECO:0000259" key="1">
    <source>
        <dbReference type="Pfam" id="PF13575"/>
    </source>
</evidence>
<sequence length="1073" mass="120372">MAGVFTEEFKRLIVGRSQTLLERVENPDDFENALRDDSTAAKAYQDWEDVFLQESILDARLEQSGVTRADIRQAAKMDKLSDNAELPDWIYTLDDIVESVLQRDPGELQWSEYNAVSGEEYPFAELLAAIAEAARDQIAGDEVRDVLSDEAINTMMDWFIIRLKRRFVRILFVEFKTFIASRDRDLAFADPDEFDDPPTKYYDEFIEYIFEGGFADLCQEYPLFGRLLVCQIRQWCEHIQEFSQRLQADRKALEDTFADDGELGRIQSLEPLADDTHGDGRAIMRVSFDADVTVVYKPRNVDAGATFYSVLDRLNAELDVPDFLIPTYLPRDGYGWMEWIESTECTDTDAVERYYRRAGSLTCIAYLLHFTDCQYENLVVSGEHPVLVDAETVCAPYFYTDKRPFPTGTGVLMNRSVFLTLLLPMGSREDDQLSGLGEATAGFSVSAEEREIEDLTNSVVAAVNTDLMNVQHVPSKFDRSENIPSVDGEEFRPDEYLSEIIDGFQTTYETIIALRDSGKLSSIGLPDAFESIENRTVWRPTMRYAACIDSLSARLTLHDGAWFGAEIERLSVPFFDGRIDDPDVWPIYKSEYQKMCQFEPPRFSCKTDETAIRMNGTEIGVNADVPGLTVSRERIESADREDMLTQIEFIRGAFGTAPDPNKSEYIDVSATPRQISDERLREEARTLFESVKSATVQTDTGQRHFSSVVPRSESSRLALQPGDHSLYSGRSGPALLGAALYATTGVDQYKTFALEILKETRKAVRAESISPALYMHGGTNGLGAVAYGLAVVGELVDEQTLVEDAARTAEFVTDETFETDSTFDVSGGAAGTILGLLAANDRHSSESLVSAARKCGEHLLVNRVETDDGLAVWQTLDDSPPLTGFAHGAIGIAYALIRLADETGEEKYRDAAYEALEFESRKYSESERNWPDNRSWSNNRFHDQWCYGRSGEGLARAGMVNYDDGEILTKGLKRAVEGFPQRGLKEYDHLCCGETGRVEFLLEAERLGELPDGGARERIGAIVDRKDESGTYRTEDDANRITNPTFFHGLSGIAYTMLRVTAPDQIPNVLRWE</sequence>
<dbReference type="GeneID" id="40158250"/>
<reference evidence="5 9" key="6">
    <citation type="submission" date="2019-04" db="EMBL/GenBank/DDBJ databases">
        <title>Methylomes of two halophilic Archaea, Haloarcula marismortui and Haloferax mediterranei.</title>
        <authorList>
            <person name="DasSarma S."/>
            <person name="DasSarma P."/>
            <person name="DasSarma S."/>
            <person name="Fomenkov A."/>
            <person name="Vincze T."/>
            <person name="Anton B.P."/>
            <person name="Roberts R.J."/>
        </authorList>
    </citation>
    <scope>NUCLEOTIDE SEQUENCE [LARGE SCALE GENOMIC DNA]</scope>
    <source>
        <strain evidence="5">ATCC 33500</strain>
        <strain evidence="9">ATCC 33500 / DSM 1411 / JCM 8866 / NBRC 14739 / NCIMB 2177 / R-4</strain>
        <plasmid evidence="5 9">pHME322</plasmid>
    </source>
</reference>
<dbReference type="PRINTS" id="PR01950">
    <property type="entry name" value="LANCSUPER"/>
</dbReference>
<dbReference type="GO" id="GO:0005975">
    <property type="term" value="P:carbohydrate metabolic process"/>
    <property type="evidence" value="ECO:0007669"/>
    <property type="project" value="InterPro"/>
</dbReference>
<proteinExistence type="predicted"/>
<evidence type="ECO:0000313" key="3">
    <source>
        <dbReference type="EMBL" id="AHZ24181.1"/>
    </source>
</evidence>
<dbReference type="EMBL" id="CP007553">
    <property type="protein sequence ID" value="AHZ24181.1"/>
    <property type="molecule type" value="Genomic_DNA"/>
</dbReference>
<dbReference type="Pfam" id="PF13575">
    <property type="entry name" value="DUF4135"/>
    <property type="match status" value="1"/>
</dbReference>
<feature type="domain" description="Lantibiotic biosynthesis protein dehydration" evidence="1">
    <location>
        <begin position="221"/>
        <end position="605"/>
    </location>
</feature>
<name>I3R9P1_HALMT</name>